<dbReference type="Pfam" id="PF06585">
    <property type="entry name" value="JHBP"/>
    <property type="match status" value="1"/>
</dbReference>
<keyword evidence="2" id="KW-1185">Reference proteome</keyword>
<evidence type="ECO:0000313" key="2">
    <source>
        <dbReference type="Proteomes" id="UP001652582"/>
    </source>
</evidence>
<organism evidence="2 3">
    <name type="scientific">Bicyclus anynana</name>
    <name type="common">Squinting bush brown butterfly</name>
    <dbReference type="NCBI Taxonomy" id="110368"/>
    <lineage>
        <taxon>Eukaryota</taxon>
        <taxon>Metazoa</taxon>
        <taxon>Ecdysozoa</taxon>
        <taxon>Arthropoda</taxon>
        <taxon>Hexapoda</taxon>
        <taxon>Insecta</taxon>
        <taxon>Pterygota</taxon>
        <taxon>Neoptera</taxon>
        <taxon>Endopterygota</taxon>
        <taxon>Lepidoptera</taxon>
        <taxon>Glossata</taxon>
        <taxon>Ditrysia</taxon>
        <taxon>Papilionoidea</taxon>
        <taxon>Nymphalidae</taxon>
        <taxon>Satyrinae</taxon>
        <taxon>Satyrini</taxon>
        <taxon>Mycalesina</taxon>
        <taxon>Bicyclus</taxon>
    </lineage>
</organism>
<dbReference type="Proteomes" id="UP001652582">
    <property type="component" value="Chromosome 13"/>
</dbReference>
<dbReference type="InterPro" id="IPR038606">
    <property type="entry name" value="To_sf"/>
</dbReference>
<dbReference type="PANTHER" id="PTHR11008:SF41">
    <property type="entry name" value="RE70318P"/>
    <property type="match status" value="1"/>
</dbReference>
<dbReference type="Gene3D" id="3.15.10.30">
    <property type="entry name" value="Haemolymph juvenile hormone binding protein"/>
    <property type="match status" value="1"/>
</dbReference>
<dbReference type="InterPro" id="IPR010562">
    <property type="entry name" value="Haemolymph_juvenile_hormone-bd"/>
</dbReference>
<keyword evidence="1" id="KW-0732">Signal</keyword>
<dbReference type="GO" id="GO:0005615">
    <property type="term" value="C:extracellular space"/>
    <property type="evidence" value="ECO:0007669"/>
    <property type="project" value="TreeGrafter"/>
</dbReference>
<sequence length="244" mass="28211">MRGLILSILCLQVTYISSTVIFPTVFTTPFRCFVWDSTCLKGLAKSIGPGYIQRIPEFSALRLDPMGIDFQRLDQDGVIFDTTDTEVHGLSDMIVDEISVLRNASLSRMRFRTNLLFTGTYKCNGTMFFQPISGEGRYAASLKNVEVEIFNPYNIVRNEIGLEFLDAPDYQFRYVVKDKANFRFDNLYYGDKERSDLMHSLLNANWEFITEQYGRIYISRIISTMGKAYRSYFNLVPLRSLVEF</sequence>
<evidence type="ECO:0000313" key="3">
    <source>
        <dbReference type="RefSeq" id="XP_023934156.2"/>
    </source>
</evidence>
<reference evidence="3" key="1">
    <citation type="submission" date="2025-08" db="UniProtKB">
        <authorList>
            <consortium name="RefSeq"/>
        </authorList>
    </citation>
    <scope>IDENTIFICATION</scope>
</reference>
<feature type="chain" id="PRO_5046490057" evidence="1">
    <location>
        <begin position="19"/>
        <end position="244"/>
    </location>
</feature>
<dbReference type="SMART" id="SM00700">
    <property type="entry name" value="JHBP"/>
    <property type="match status" value="1"/>
</dbReference>
<proteinExistence type="predicted"/>
<dbReference type="AlphaFoldDB" id="A0A6J1MUL0"/>
<gene>
    <name evidence="3" type="primary">LOC112043109</name>
</gene>
<dbReference type="KEGG" id="bany:112043109"/>
<name>A0A6J1MUL0_BICAN</name>
<dbReference type="GeneID" id="112043109"/>
<accession>A0A6J1MUL0</accession>
<dbReference type="RefSeq" id="XP_023934156.2">
    <property type="nucleotide sequence ID" value="XM_024078388.2"/>
</dbReference>
<dbReference type="PANTHER" id="PTHR11008">
    <property type="entry name" value="PROTEIN TAKEOUT-LIKE PROTEIN"/>
    <property type="match status" value="1"/>
</dbReference>
<feature type="signal peptide" evidence="1">
    <location>
        <begin position="1"/>
        <end position="18"/>
    </location>
</feature>
<evidence type="ECO:0000256" key="1">
    <source>
        <dbReference type="SAM" id="SignalP"/>
    </source>
</evidence>
<protein>
    <submittedName>
        <fullName evidence="3">Uncharacterized protein LOC112043109</fullName>
    </submittedName>
</protein>
<dbReference type="OrthoDB" id="8113209at2759"/>